<comment type="caution">
    <text evidence="6">Lacks conserved residue(s) required for the propagation of feature annotation.</text>
</comment>
<evidence type="ECO:0000256" key="6">
    <source>
        <dbReference type="PROSITE-ProRule" id="PRU00239"/>
    </source>
</evidence>
<feature type="region of interest" description="Disordered" evidence="7">
    <location>
        <begin position="575"/>
        <end position="786"/>
    </location>
</feature>
<dbReference type="SMART" id="SM00230">
    <property type="entry name" value="CysPc"/>
    <property type="match status" value="1"/>
</dbReference>
<dbReference type="SUPFAM" id="SSF54001">
    <property type="entry name" value="Cysteine proteinases"/>
    <property type="match status" value="1"/>
</dbReference>
<evidence type="ECO:0000313" key="9">
    <source>
        <dbReference type="EMBL" id="QSZ32924.1"/>
    </source>
</evidence>
<keyword evidence="3" id="KW-0378">Hydrolase</keyword>
<evidence type="ECO:0000256" key="4">
    <source>
        <dbReference type="ARBA" id="ARBA00022807"/>
    </source>
</evidence>
<feature type="region of interest" description="Disordered" evidence="7">
    <location>
        <begin position="523"/>
        <end position="553"/>
    </location>
</feature>
<evidence type="ECO:0000256" key="3">
    <source>
        <dbReference type="ARBA" id="ARBA00022801"/>
    </source>
</evidence>
<keyword evidence="4" id="KW-0788">Thiol protease</keyword>
<proteinExistence type="inferred from homology"/>
<feature type="compositionally biased region" description="Polar residues" evidence="7">
    <location>
        <begin position="427"/>
        <end position="440"/>
    </location>
</feature>
<gene>
    <name evidence="9" type="ORF">DSL72_002507</name>
</gene>
<feature type="compositionally biased region" description="Basic and acidic residues" evidence="7">
    <location>
        <begin position="298"/>
        <end position="318"/>
    </location>
</feature>
<dbReference type="InterPro" id="IPR022684">
    <property type="entry name" value="Calpain_cysteine_protease"/>
</dbReference>
<evidence type="ECO:0000256" key="1">
    <source>
        <dbReference type="ARBA" id="ARBA00007623"/>
    </source>
</evidence>
<organism evidence="9 10">
    <name type="scientific">Monilinia vaccinii-corymbosi</name>
    <dbReference type="NCBI Taxonomy" id="61207"/>
    <lineage>
        <taxon>Eukaryota</taxon>
        <taxon>Fungi</taxon>
        <taxon>Dikarya</taxon>
        <taxon>Ascomycota</taxon>
        <taxon>Pezizomycotina</taxon>
        <taxon>Leotiomycetes</taxon>
        <taxon>Helotiales</taxon>
        <taxon>Sclerotiniaceae</taxon>
        <taxon>Monilinia</taxon>
    </lineage>
</organism>
<dbReference type="Gene3D" id="3.90.70.10">
    <property type="entry name" value="Cysteine proteinases"/>
    <property type="match status" value="1"/>
</dbReference>
<feature type="compositionally biased region" description="Basic and acidic residues" evidence="7">
    <location>
        <begin position="404"/>
        <end position="424"/>
    </location>
</feature>
<name>A0A8A3PCU8_9HELO</name>
<dbReference type="Pfam" id="PF00648">
    <property type="entry name" value="Peptidase_C2"/>
    <property type="match status" value="1"/>
</dbReference>
<feature type="region of interest" description="Disordered" evidence="7">
    <location>
        <begin position="298"/>
        <end position="505"/>
    </location>
</feature>
<protein>
    <recommendedName>
        <fullName evidence="8">Calpain catalytic domain-containing protein</fullName>
    </recommendedName>
</protein>
<accession>A0A8A3PCU8</accession>
<dbReference type="Proteomes" id="UP000672032">
    <property type="component" value="Chromosome 3"/>
</dbReference>
<comment type="similarity">
    <text evidence="1">Belongs to the peptidase C2 family.</text>
</comment>
<dbReference type="GO" id="GO:0004198">
    <property type="term" value="F:calcium-dependent cysteine-type endopeptidase activity"/>
    <property type="evidence" value="ECO:0007669"/>
    <property type="project" value="InterPro"/>
</dbReference>
<dbReference type="PANTHER" id="PTHR10183:SF379">
    <property type="entry name" value="CALPAIN-5"/>
    <property type="match status" value="1"/>
</dbReference>
<dbReference type="FunFam" id="3.90.70.10:FF:000072">
    <property type="entry name" value="Cysteine proteinase"/>
    <property type="match status" value="1"/>
</dbReference>
<feature type="compositionally biased region" description="Acidic residues" evidence="7">
    <location>
        <begin position="600"/>
        <end position="612"/>
    </location>
</feature>
<feature type="compositionally biased region" description="Basic and acidic residues" evidence="7">
    <location>
        <begin position="577"/>
        <end position="588"/>
    </location>
</feature>
<dbReference type="GO" id="GO:0006508">
    <property type="term" value="P:proteolysis"/>
    <property type="evidence" value="ECO:0007669"/>
    <property type="project" value="UniProtKB-KW"/>
</dbReference>
<dbReference type="InterPro" id="IPR001300">
    <property type="entry name" value="Peptidase_C2_calpain_cat"/>
</dbReference>
<evidence type="ECO:0000256" key="2">
    <source>
        <dbReference type="ARBA" id="ARBA00022670"/>
    </source>
</evidence>
<feature type="domain" description="Calpain catalytic" evidence="8">
    <location>
        <begin position="1"/>
        <end position="144"/>
    </location>
</feature>
<feature type="compositionally biased region" description="Basic and acidic residues" evidence="7">
    <location>
        <begin position="755"/>
        <end position="765"/>
    </location>
</feature>
<dbReference type="EMBL" id="CP063407">
    <property type="protein sequence ID" value="QSZ32924.1"/>
    <property type="molecule type" value="Genomic_DNA"/>
</dbReference>
<dbReference type="PANTHER" id="PTHR10183">
    <property type="entry name" value="CALPAIN"/>
    <property type="match status" value="1"/>
</dbReference>
<feature type="compositionally biased region" description="Low complexity" evidence="7">
    <location>
        <begin position="471"/>
        <end position="483"/>
    </location>
</feature>
<evidence type="ECO:0000313" key="10">
    <source>
        <dbReference type="Proteomes" id="UP000672032"/>
    </source>
</evidence>
<evidence type="ECO:0000256" key="5">
    <source>
        <dbReference type="PIRSR" id="PIRSR622684-1"/>
    </source>
</evidence>
<keyword evidence="10" id="KW-1185">Reference proteome</keyword>
<feature type="non-terminal residue" evidence="9">
    <location>
        <position position="1"/>
    </location>
</feature>
<dbReference type="InterPro" id="IPR038765">
    <property type="entry name" value="Papain-like_cys_pep_sf"/>
</dbReference>
<dbReference type="OrthoDB" id="3547354at2759"/>
<feature type="compositionally biased region" description="Basic and acidic residues" evidence="7">
    <location>
        <begin position="343"/>
        <end position="370"/>
    </location>
</feature>
<feature type="compositionally biased region" description="Basic residues" evidence="7">
    <location>
        <begin position="332"/>
        <end position="342"/>
    </location>
</feature>
<feature type="active site" evidence="5">
    <location>
        <position position="88"/>
    </location>
</feature>
<dbReference type="PROSITE" id="PS50203">
    <property type="entry name" value="CALPAIN_CAT"/>
    <property type="match status" value="1"/>
</dbReference>
<feature type="compositionally biased region" description="Acidic residues" evidence="7">
    <location>
        <begin position="766"/>
        <end position="779"/>
    </location>
</feature>
<evidence type="ECO:0000259" key="8">
    <source>
        <dbReference type="PROSITE" id="PS50203"/>
    </source>
</evidence>
<keyword evidence="2" id="KW-0645">Protease</keyword>
<feature type="compositionally biased region" description="Basic and acidic residues" evidence="7">
    <location>
        <begin position="627"/>
        <end position="732"/>
    </location>
</feature>
<evidence type="ECO:0000256" key="7">
    <source>
        <dbReference type="SAM" id="MobiDB-lite"/>
    </source>
</evidence>
<reference evidence="9" key="1">
    <citation type="submission" date="2020-10" db="EMBL/GenBank/DDBJ databases">
        <title>Genome Sequence of Monilinia vaccinii-corymbosi Sheds Light on Mummy Berry Disease Infection of Blueberry and Mating Type.</title>
        <authorList>
            <person name="Yow A.G."/>
            <person name="Zhang Y."/>
            <person name="Bansal K."/>
            <person name="Eacker S.M."/>
            <person name="Sullivan S."/>
            <person name="Liachko I."/>
            <person name="Cubeta M.A."/>
            <person name="Rollins J.A."/>
            <person name="Ashrafi H."/>
        </authorList>
    </citation>
    <scope>NUCLEOTIDE SEQUENCE</scope>
    <source>
        <strain evidence="9">RL-1</strain>
    </source>
</reference>
<feature type="compositionally biased region" description="Acidic residues" evidence="7">
    <location>
        <begin position="496"/>
        <end position="505"/>
    </location>
</feature>
<sequence length="786" mass="87906">AIEGGCTGEGVEDLTGGVTTELFSTDILDKEYFWKEELTKVNKEFLFGCATGIFWAGRGNRKGIYEGHAYSILRAVEIDGQRLVLLRNPWGRGEWKGAWSDGSKEWTPEWMKKLEHTFGDDGSFWMSYEDLLKKYQTFDRTRLFTDEWKVTQSWASMEIPWTVNYHDTKFSFTLDNAAPVMIVLSQLDVRYFRGLEGQYRFELSFRIHKAGEEDYIVRSHGNYWMRRSVTAELELPAGEYDVLMKVKAIKRSNFLPVEDVVRNNIKSRRNKLFRVGLSYDLAHAKGIVKETAEEKKARKEAEEKKKNKARKEVKDRLMKEKKKKLHNENKEKRKAQQKKIKGIIKDKAKKAKEAAKKLAGETKKAAEDAAKAVTEQAAKEAGDEDPNAEVKVVKVESIEIETGDDGKTKSADDTSSDKPSEPEKSAATANGTTSESPESSKSLDKLANAETETNSSDDKAVQVKSITVDVKLATSSKSSTPTSNLPPPPKASPVDNPDDSDDFDLESICSDISDITVGVIDDVIEAESKAESNPVPPPSKTNGVEEEEDEFEKDPWNAVLVVGLRVYSRESAVTVTVKRDRKWEEPPKKTKKRGIMGEDISSDEEEEEDPMEVGEKKLDVDDSAADAADKAVEGVSPAEERKDPIDEVGKGKKKEGGGKEEKVGEKKDDDKRGDEEKDHEKKDGDEKSEGKIEAEIETEKTEKTETEKTETEDGTKKETEEENGSKDTKAEDLPTDSTTNSPVKVELVVEVEVEVSTKEEEKKEDSESEAETADQEDSENSSVVIV</sequence>
<dbReference type="AlphaFoldDB" id="A0A8A3PCU8"/>
<feature type="active site" evidence="5">
    <location>
        <position position="68"/>
    </location>
</feature>